<feature type="domain" description="PIN" evidence="1">
    <location>
        <begin position="8"/>
        <end position="118"/>
    </location>
</feature>
<dbReference type="Proteomes" id="UP000241964">
    <property type="component" value="Unassembled WGS sequence"/>
</dbReference>
<keyword evidence="3" id="KW-1185">Reference proteome</keyword>
<accession>A0A2P8G8J0</accession>
<dbReference type="RefSeq" id="WP_106595181.1">
    <property type="nucleotide sequence ID" value="NZ_PYAS01000004.1"/>
</dbReference>
<proteinExistence type="predicted"/>
<dbReference type="SUPFAM" id="SSF88723">
    <property type="entry name" value="PIN domain-like"/>
    <property type="match status" value="1"/>
</dbReference>
<dbReference type="NCBIfam" id="TIGR00305">
    <property type="entry name" value="putative toxin-antitoxin system toxin component, PIN family"/>
    <property type="match status" value="1"/>
</dbReference>
<organism evidence="2 3">
    <name type="scientific">Dyadobacter jiangsuensis</name>
    <dbReference type="NCBI Taxonomy" id="1591085"/>
    <lineage>
        <taxon>Bacteria</taxon>
        <taxon>Pseudomonadati</taxon>
        <taxon>Bacteroidota</taxon>
        <taxon>Cytophagia</taxon>
        <taxon>Cytophagales</taxon>
        <taxon>Spirosomataceae</taxon>
        <taxon>Dyadobacter</taxon>
    </lineage>
</organism>
<dbReference type="InterPro" id="IPR002850">
    <property type="entry name" value="PIN_toxin-like"/>
</dbReference>
<dbReference type="EMBL" id="PYAS01000004">
    <property type="protein sequence ID" value="PSL30293.1"/>
    <property type="molecule type" value="Genomic_DNA"/>
</dbReference>
<comment type="caution">
    <text evidence="2">The sequence shown here is derived from an EMBL/GenBank/DDBJ whole genome shotgun (WGS) entry which is preliminary data.</text>
</comment>
<evidence type="ECO:0000313" key="3">
    <source>
        <dbReference type="Proteomes" id="UP000241964"/>
    </source>
</evidence>
<gene>
    <name evidence="2" type="ORF">CLV60_104235</name>
</gene>
<dbReference type="AlphaFoldDB" id="A0A2P8G8J0"/>
<sequence>MRKGVTVKVVLDANWYVSACINRKSRRTLYQYILKNVGIKAYYSQELLTEFADVISRAKFRKYVTLEQAERLKAIVLRFVIKVHIDSQPCVARDVCDNYLLGLCESCRAHYLVSGDRDLLILRSHKAISILTMGQFIQVVGVIH</sequence>
<dbReference type="InterPro" id="IPR002716">
    <property type="entry name" value="PIN_dom"/>
</dbReference>
<dbReference type="Pfam" id="PF13470">
    <property type="entry name" value="PIN_3"/>
    <property type="match status" value="1"/>
</dbReference>
<dbReference type="PANTHER" id="PTHR34610:SF3">
    <property type="entry name" value="SSL7007 PROTEIN"/>
    <property type="match status" value="1"/>
</dbReference>
<dbReference type="OrthoDB" id="597986at2"/>
<dbReference type="PANTHER" id="PTHR34610">
    <property type="entry name" value="SSL7007 PROTEIN"/>
    <property type="match status" value="1"/>
</dbReference>
<protein>
    <submittedName>
        <fullName evidence="2">Putative PIN family toxin of toxin-antitoxin system</fullName>
    </submittedName>
</protein>
<name>A0A2P8G8J0_9BACT</name>
<evidence type="ECO:0000259" key="1">
    <source>
        <dbReference type="Pfam" id="PF13470"/>
    </source>
</evidence>
<evidence type="ECO:0000313" key="2">
    <source>
        <dbReference type="EMBL" id="PSL30293.1"/>
    </source>
</evidence>
<dbReference type="InterPro" id="IPR029060">
    <property type="entry name" value="PIN-like_dom_sf"/>
</dbReference>
<reference evidence="2 3" key="1">
    <citation type="submission" date="2018-03" db="EMBL/GenBank/DDBJ databases">
        <title>Genomic Encyclopedia of Archaeal and Bacterial Type Strains, Phase II (KMG-II): from individual species to whole genera.</title>
        <authorList>
            <person name="Goeker M."/>
        </authorList>
    </citation>
    <scope>NUCLEOTIDE SEQUENCE [LARGE SCALE GENOMIC DNA]</scope>
    <source>
        <strain evidence="2 3">DSM 29057</strain>
    </source>
</reference>